<dbReference type="PIRSF" id="PIRSF019254">
    <property type="entry name" value="CFP29"/>
    <property type="match status" value="1"/>
</dbReference>
<comment type="similarity">
    <text evidence="2">Belongs to the encapsulin family. Family 1 subfamily.</text>
</comment>
<accession>A0A9E6XVC0</accession>
<dbReference type="KEGG" id="sbae:DSM104329_00825"/>
<dbReference type="Gene3D" id="3.30.2320.10">
    <property type="entry name" value="hypothetical protein PF0899 domain"/>
    <property type="match status" value="1"/>
</dbReference>
<dbReference type="Pfam" id="PF04454">
    <property type="entry name" value="Linocin_M18"/>
    <property type="match status" value="1"/>
</dbReference>
<dbReference type="RefSeq" id="WP_259314121.1">
    <property type="nucleotide sequence ID" value="NZ_CP087164.1"/>
</dbReference>
<evidence type="ECO:0000256" key="2">
    <source>
        <dbReference type="ARBA" id="ARBA00033743"/>
    </source>
</evidence>
<dbReference type="EMBL" id="CP087164">
    <property type="protein sequence ID" value="UGS34447.1"/>
    <property type="molecule type" value="Genomic_DNA"/>
</dbReference>
<dbReference type="PANTHER" id="PTHR37165">
    <property type="entry name" value="PEPTIDASE U56 FAMILY"/>
    <property type="match status" value="1"/>
</dbReference>
<proteinExistence type="inferred from homology"/>
<gene>
    <name evidence="5" type="primary">lin</name>
    <name evidence="5" type="ORF">DSM104329_00825</name>
</gene>
<protein>
    <recommendedName>
        <fullName evidence="4">Type 1 encapsulin shell protein</fullName>
    </recommendedName>
</protein>
<reference evidence="5" key="1">
    <citation type="journal article" date="2022" name="Int. J. Syst. Evol. Microbiol.">
        <title>Pseudomonas aegrilactucae sp. nov. and Pseudomonas morbosilactucae sp. nov., pathogens causing bacterial rot of lettuce in Japan.</title>
        <authorList>
            <person name="Sawada H."/>
            <person name="Fujikawa T."/>
            <person name="Satou M."/>
        </authorList>
    </citation>
    <scope>NUCLEOTIDE SEQUENCE</scope>
    <source>
        <strain evidence="5">0166_1</strain>
    </source>
</reference>
<evidence type="ECO:0000313" key="5">
    <source>
        <dbReference type="EMBL" id="UGS34447.1"/>
    </source>
</evidence>
<keyword evidence="3" id="KW-1284">Encapsulin nanocompartment</keyword>
<dbReference type="AlphaFoldDB" id="A0A9E6XVC0"/>
<dbReference type="InterPro" id="IPR051429">
    <property type="entry name" value="Encapsulin_nc"/>
</dbReference>
<comment type="subcellular location">
    <subcellularLocation>
        <location evidence="1">Encapsulin nanocompartment</location>
    </subcellularLocation>
</comment>
<evidence type="ECO:0000256" key="4">
    <source>
        <dbReference type="ARBA" id="ARBA00050023"/>
    </source>
</evidence>
<name>A0A9E6XVC0_9ACTN</name>
<evidence type="ECO:0000256" key="3">
    <source>
        <dbReference type="ARBA" id="ARBA00033787"/>
    </source>
</evidence>
<dbReference type="Proteomes" id="UP001162834">
    <property type="component" value="Chromosome"/>
</dbReference>
<dbReference type="GO" id="GO:0016787">
    <property type="term" value="F:hydrolase activity"/>
    <property type="evidence" value="ECO:0007669"/>
    <property type="project" value="UniProtKB-KW"/>
</dbReference>
<keyword evidence="5" id="KW-0378">Hydrolase</keyword>
<dbReference type="NCBIfam" id="NF041155">
    <property type="entry name" value="encap_f1"/>
    <property type="match status" value="1"/>
</dbReference>
<dbReference type="Gene3D" id="3.30.2400.30">
    <property type="match status" value="1"/>
</dbReference>
<keyword evidence="6" id="KW-1185">Reference proteome</keyword>
<organism evidence="5 6">
    <name type="scientific">Capillimicrobium parvum</name>
    <dbReference type="NCBI Taxonomy" id="2884022"/>
    <lineage>
        <taxon>Bacteria</taxon>
        <taxon>Bacillati</taxon>
        <taxon>Actinomycetota</taxon>
        <taxon>Thermoleophilia</taxon>
        <taxon>Solirubrobacterales</taxon>
        <taxon>Capillimicrobiaceae</taxon>
        <taxon>Capillimicrobium</taxon>
    </lineage>
</organism>
<evidence type="ECO:0000256" key="1">
    <source>
        <dbReference type="ARBA" id="ARBA00033738"/>
    </source>
</evidence>
<evidence type="ECO:0000313" key="6">
    <source>
        <dbReference type="Proteomes" id="UP001162834"/>
    </source>
</evidence>
<sequence length="268" mass="28697">MSHLLREHAPITSAGWDEIDSEARERLAPNLAARKLVDFTGPLGWEHSATNLGRIVPVAGEPIAGVEAVQRRVLPLVELRAPFTVSRAELRDRDRGAVDIDLDALDAAVQHLAIAENVAVFHGLASAGIQGVAEATTHPDVPLGDDDWDRYPTHVARAVEMLLSVGITGPYGLALSPDCYTGVVETTERGGYPLLDHLRKILGGPLVWAPGVRGAVVVSLRGGDFLFESGQDLSVGYDSHDADVVNLYLEESFSFRVATPEAAVALTM</sequence>
<dbReference type="GO" id="GO:0140737">
    <property type="term" value="C:encapsulin nanocompartment"/>
    <property type="evidence" value="ECO:0007669"/>
    <property type="project" value="UniProtKB-SubCell"/>
</dbReference>
<dbReference type="PANTHER" id="PTHR37165:SF1">
    <property type="entry name" value="TYPE 1 ENCAPSULIN SHELL PROTEIN"/>
    <property type="match status" value="1"/>
</dbReference>
<dbReference type="InterPro" id="IPR007544">
    <property type="entry name" value="ENCAP"/>
</dbReference>